<sequence length="95" mass="10683">PVLTLPHEITSEIFIHCLPPSPVFSAQFPDGPNALEAPLLLLQICKKWSSIAISTPDLWVYLRVNVGRRPPSPQLEKFIEDWFHRAGSRPLSLSV</sequence>
<organism evidence="1 2">
    <name type="scientific">Mycena rosella</name>
    <name type="common">Pink bonnet</name>
    <name type="synonym">Agaricus rosellus</name>
    <dbReference type="NCBI Taxonomy" id="1033263"/>
    <lineage>
        <taxon>Eukaryota</taxon>
        <taxon>Fungi</taxon>
        <taxon>Dikarya</taxon>
        <taxon>Basidiomycota</taxon>
        <taxon>Agaricomycotina</taxon>
        <taxon>Agaricomycetes</taxon>
        <taxon>Agaricomycetidae</taxon>
        <taxon>Agaricales</taxon>
        <taxon>Marasmiineae</taxon>
        <taxon>Mycenaceae</taxon>
        <taxon>Mycena</taxon>
    </lineage>
</organism>
<feature type="non-terminal residue" evidence="1">
    <location>
        <position position="1"/>
    </location>
</feature>
<evidence type="ECO:0000313" key="1">
    <source>
        <dbReference type="EMBL" id="KAJ7681219.1"/>
    </source>
</evidence>
<evidence type="ECO:0008006" key="3">
    <source>
        <dbReference type="Google" id="ProtNLM"/>
    </source>
</evidence>
<accession>A0AAD7D609</accession>
<feature type="non-terminal residue" evidence="1">
    <location>
        <position position="95"/>
    </location>
</feature>
<protein>
    <recommendedName>
        <fullName evidence="3">F-box domain-containing protein</fullName>
    </recommendedName>
</protein>
<name>A0AAD7D609_MYCRO</name>
<proteinExistence type="predicted"/>
<evidence type="ECO:0000313" key="2">
    <source>
        <dbReference type="Proteomes" id="UP001221757"/>
    </source>
</evidence>
<keyword evidence="2" id="KW-1185">Reference proteome</keyword>
<reference evidence="1" key="1">
    <citation type="submission" date="2023-03" db="EMBL/GenBank/DDBJ databases">
        <title>Massive genome expansion in bonnet fungi (Mycena s.s.) driven by repeated elements and novel gene families across ecological guilds.</title>
        <authorList>
            <consortium name="Lawrence Berkeley National Laboratory"/>
            <person name="Harder C.B."/>
            <person name="Miyauchi S."/>
            <person name="Viragh M."/>
            <person name="Kuo A."/>
            <person name="Thoen E."/>
            <person name="Andreopoulos B."/>
            <person name="Lu D."/>
            <person name="Skrede I."/>
            <person name="Drula E."/>
            <person name="Henrissat B."/>
            <person name="Morin E."/>
            <person name="Kohler A."/>
            <person name="Barry K."/>
            <person name="LaButti K."/>
            <person name="Morin E."/>
            <person name="Salamov A."/>
            <person name="Lipzen A."/>
            <person name="Mereny Z."/>
            <person name="Hegedus B."/>
            <person name="Baldrian P."/>
            <person name="Stursova M."/>
            <person name="Weitz H."/>
            <person name="Taylor A."/>
            <person name="Grigoriev I.V."/>
            <person name="Nagy L.G."/>
            <person name="Martin F."/>
            <person name="Kauserud H."/>
        </authorList>
    </citation>
    <scope>NUCLEOTIDE SEQUENCE</scope>
    <source>
        <strain evidence="1">CBHHK067</strain>
    </source>
</reference>
<dbReference type="AlphaFoldDB" id="A0AAD7D609"/>
<dbReference type="EMBL" id="JARKIE010000121">
    <property type="protein sequence ID" value="KAJ7681219.1"/>
    <property type="molecule type" value="Genomic_DNA"/>
</dbReference>
<dbReference type="Proteomes" id="UP001221757">
    <property type="component" value="Unassembled WGS sequence"/>
</dbReference>
<gene>
    <name evidence="1" type="ORF">B0H17DRAFT_912692</name>
</gene>
<comment type="caution">
    <text evidence="1">The sequence shown here is derived from an EMBL/GenBank/DDBJ whole genome shotgun (WGS) entry which is preliminary data.</text>
</comment>